<dbReference type="RefSeq" id="WP_379816563.1">
    <property type="nucleotide sequence ID" value="NZ_JBHUDZ010000006.1"/>
</dbReference>
<organism evidence="1 2">
    <name type="scientific">Flavobacterium artemisiae</name>
    <dbReference type="NCBI Taxonomy" id="2126556"/>
    <lineage>
        <taxon>Bacteria</taxon>
        <taxon>Pseudomonadati</taxon>
        <taxon>Bacteroidota</taxon>
        <taxon>Flavobacteriia</taxon>
        <taxon>Flavobacteriales</taxon>
        <taxon>Flavobacteriaceae</taxon>
        <taxon>Flavobacterium</taxon>
    </lineage>
</organism>
<protein>
    <submittedName>
        <fullName evidence="1">Gliding motility protein SprC</fullName>
    </submittedName>
</protein>
<accession>A0ABW4H9M3</accession>
<name>A0ABW4H9M3_9FLAO</name>
<sequence>MIRKITLSFSYLLFLFGIFLFAGSKVYGQTATLVAQQLPFDRICAGLIVNGQPFNEYNASFSYLNFPAGTTFEIELSDETGSFTNPTATTKISFTDDAVTKQQTIKFAVPTNLKGSNTYSIRVKSNTAVPVYSQRFRNFENQTSFPAFYRTFTNTFFINNREGTAAFCSGGSVNLSIYNPTPSDIPSSPANYSNILYKWFKDDVLITGQNGTSLSVNAPGVYYAQIDYGGCDDDNFSSNRVTVASSNGGSSVTISSSLGNPFCASGTGTVLTATSGNSYKWYKNGSIITSATSRTYSTNESGVYSVDVDFGGCSATGSINLSSNGFEASIDVADTVTIEEGEVINVSVTTDATSPTFEWFLNGSVIAGATTSSFDVKVRGSYKVKISQASGCVATKEFSFRVNGQSGPATVIPNIIKLSGLNPYWNIPDEYKNDSTKVIIISSNGDKVLDVVNYQGDWPQNSVDFKNVNPVYYYVIQGDAGEKKGSITVIK</sequence>
<dbReference type="Proteomes" id="UP001597138">
    <property type="component" value="Unassembled WGS sequence"/>
</dbReference>
<gene>
    <name evidence="1" type="primary">sprC</name>
    <name evidence="1" type="ORF">ACFSC2_05330</name>
</gene>
<dbReference type="EMBL" id="JBHUDZ010000006">
    <property type="protein sequence ID" value="MFD1602159.1"/>
    <property type="molecule type" value="Genomic_DNA"/>
</dbReference>
<comment type="caution">
    <text evidence="1">The sequence shown here is derived from an EMBL/GenBank/DDBJ whole genome shotgun (WGS) entry which is preliminary data.</text>
</comment>
<keyword evidence="2" id="KW-1185">Reference proteome</keyword>
<dbReference type="Gene3D" id="2.60.40.10">
    <property type="entry name" value="Immunoglobulins"/>
    <property type="match status" value="1"/>
</dbReference>
<proteinExistence type="predicted"/>
<evidence type="ECO:0000313" key="1">
    <source>
        <dbReference type="EMBL" id="MFD1602159.1"/>
    </source>
</evidence>
<dbReference type="InterPro" id="IPR013783">
    <property type="entry name" value="Ig-like_fold"/>
</dbReference>
<reference evidence="2" key="1">
    <citation type="journal article" date="2019" name="Int. J. Syst. Evol. Microbiol.">
        <title>The Global Catalogue of Microorganisms (GCM) 10K type strain sequencing project: providing services to taxonomists for standard genome sequencing and annotation.</title>
        <authorList>
            <consortium name="The Broad Institute Genomics Platform"/>
            <consortium name="The Broad Institute Genome Sequencing Center for Infectious Disease"/>
            <person name="Wu L."/>
            <person name="Ma J."/>
        </authorList>
    </citation>
    <scope>NUCLEOTIDE SEQUENCE [LARGE SCALE GENOMIC DNA]</scope>
    <source>
        <strain evidence="2">CCUG 70865</strain>
    </source>
</reference>
<evidence type="ECO:0000313" key="2">
    <source>
        <dbReference type="Proteomes" id="UP001597138"/>
    </source>
</evidence>